<evidence type="ECO:0000256" key="3">
    <source>
        <dbReference type="ARBA" id="ARBA00022801"/>
    </source>
</evidence>
<evidence type="ECO:0000256" key="4">
    <source>
        <dbReference type="ARBA" id="ARBA00022839"/>
    </source>
</evidence>
<dbReference type="InterPro" id="IPR025824">
    <property type="entry name" value="OB-fold_nuc-bd_dom"/>
</dbReference>
<dbReference type="CDD" id="cd04489">
    <property type="entry name" value="ExoVII_LU_OBF"/>
    <property type="match status" value="1"/>
</dbReference>
<dbReference type="EC" id="3.1.11.6" evidence="5"/>
<evidence type="ECO:0000259" key="9">
    <source>
        <dbReference type="Pfam" id="PF18974"/>
    </source>
</evidence>
<reference evidence="10 11" key="1">
    <citation type="submission" date="2018-07" db="EMBL/GenBank/DDBJ databases">
        <title>Genomic Encyclopedia of Type Strains, Phase IV (KMG-IV): sequencing the most valuable type-strain genomes for metagenomic binning, comparative biology and taxonomic classification.</title>
        <authorList>
            <person name="Goeker M."/>
        </authorList>
    </citation>
    <scope>NUCLEOTIDE SEQUENCE [LARGE SCALE GENOMIC DNA]</scope>
    <source>
        <strain evidence="10 11">DSM 21634</strain>
    </source>
</reference>
<dbReference type="RefSeq" id="WP_114469912.1">
    <property type="nucleotide sequence ID" value="NZ_QPJK01000006.1"/>
</dbReference>
<dbReference type="InterPro" id="IPR020579">
    <property type="entry name" value="Exonuc_VII_lsu_C"/>
</dbReference>
<dbReference type="Pfam" id="PF13742">
    <property type="entry name" value="tRNA_anti_2"/>
    <property type="match status" value="1"/>
</dbReference>
<name>A0A368XQT9_9BURK</name>
<keyword evidence="4" id="KW-0269">Exonuclease</keyword>
<dbReference type="Proteomes" id="UP000252884">
    <property type="component" value="Unassembled WGS sequence"/>
</dbReference>
<dbReference type="InterPro" id="IPR003753">
    <property type="entry name" value="Exonuc_VII_L"/>
</dbReference>
<gene>
    <name evidence="10" type="ORF">DES41_106390</name>
</gene>
<dbReference type="EMBL" id="QPJK01000006">
    <property type="protein sequence ID" value="RCW69516.1"/>
    <property type="molecule type" value="Genomic_DNA"/>
</dbReference>
<dbReference type="Pfam" id="PF18974">
    <property type="entry name" value="DUF5710"/>
    <property type="match status" value="1"/>
</dbReference>
<keyword evidence="11" id="KW-1185">Reference proteome</keyword>
<organism evidence="10 11">
    <name type="scientific">Pseudorhodoferax soli</name>
    <dbReference type="NCBI Taxonomy" id="545864"/>
    <lineage>
        <taxon>Bacteria</taxon>
        <taxon>Pseudomonadati</taxon>
        <taxon>Pseudomonadota</taxon>
        <taxon>Betaproteobacteria</taxon>
        <taxon>Burkholderiales</taxon>
        <taxon>Comamonadaceae</taxon>
    </lineage>
</organism>
<accession>A0A368XQT9</accession>
<evidence type="ECO:0000313" key="11">
    <source>
        <dbReference type="Proteomes" id="UP000252884"/>
    </source>
</evidence>
<evidence type="ECO:0000313" key="10">
    <source>
        <dbReference type="EMBL" id="RCW69516.1"/>
    </source>
</evidence>
<dbReference type="AlphaFoldDB" id="A0A368XQT9"/>
<evidence type="ECO:0000259" key="7">
    <source>
        <dbReference type="Pfam" id="PF02601"/>
    </source>
</evidence>
<comment type="caution">
    <text evidence="10">The sequence shown here is derived from an EMBL/GenBank/DDBJ whole genome shotgun (WGS) entry which is preliminary data.</text>
</comment>
<dbReference type="OrthoDB" id="7235451at2"/>
<sequence length="579" mass="61863">MSRTFLTVAFREKDAAKALGARWDGTERRWYVPDGLELAQFAAWLPAQAVAVATTSSFLPATDAAPAHRGILLSQLLNGVARTVAAAYGEGVWTTAEVLRVSARGGHVYLELSERTADGSVVAKAQAAIWSRTAERIVPEFEQATGAILSAGIKLLVRARPVFKAQFGFSLEIDGIDPTYTLGDLEAKKREIRQRLKREGLFEMNKRLAPPWDFRRALVVSPEAAAGHGDFAAEAARLERFGVCRFDYMHSRFQGEGAAAEIRTTLLTGLAQGTALDAVIIIRGGGAVNDLAWLNDYDLARAICECSVPVLTGIGHERDNTVLDEVAHRRFDTPSKVVAGMEQHIVSRARAAQASFELVVKQAQRTSDRARAQTEKLELEVQSSAASALQQARAQNAQLMGNIGEAAREALHLADRQAREWTADIRHGAMTALALAQQAVPTALDGVLRHAQTSVKAASQACAAALPTVLSGAATNLKHAAAAANRQMQSIAGDAHSAVSSASDAAQGLFREIAGQGPSKTLKRGFAMVRGPDGATVTSARRATGLVDPVEISFSDGVVHATVQSVRLEPDKESKDESK</sequence>
<protein>
    <recommendedName>
        <fullName evidence="5">Exodeoxyribonuclease VII large subunit</fullName>
        <ecNumber evidence="5">3.1.11.6</ecNumber>
    </recommendedName>
</protein>
<feature type="domain" description="DUF5710" evidence="9">
    <location>
        <begin position="3"/>
        <end position="46"/>
    </location>
</feature>
<feature type="domain" description="OB-fold nucleic acid binding" evidence="8">
    <location>
        <begin position="73"/>
        <end position="176"/>
    </location>
</feature>
<evidence type="ECO:0000256" key="5">
    <source>
        <dbReference type="NCBIfam" id="TIGR00237"/>
    </source>
</evidence>
<dbReference type="GO" id="GO:0009318">
    <property type="term" value="C:exodeoxyribonuclease VII complex"/>
    <property type="evidence" value="ECO:0007669"/>
    <property type="project" value="UniProtKB-UniRule"/>
</dbReference>
<feature type="domain" description="Exonuclease VII large subunit C-terminal" evidence="7">
    <location>
        <begin position="201"/>
        <end position="561"/>
    </location>
</feature>
<evidence type="ECO:0000256" key="1">
    <source>
        <dbReference type="ARBA" id="ARBA00022490"/>
    </source>
</evidence>
<evidence type="ECO:0000259" key="8">
    <source>
        <dbReference type="Pfam" id="PF13742"/>
    </source>
</evidence>
<dbReference type="PANTHER" id="PTHR30008:SF0">
    <property type="entry name" value="EXODEOXYRIBONUCLEASE 7 LARGE SUBUNIT"/>
    <property type="match status" value="1"/>
</dbReference>
<proteinExistence type="predicted"/>
<evidence type="ECO:0000256" key="6">
    <source>
        <dbReference type="SAM" id="Coils"/>
    </source>
</evidence>
<keyword evidence="3" id="KW-0378">Hydrolase</keyword>
<dbReference type="GO" id="GO:0003676">
    <property type="term" value="F:nucleic acid binding"/>
    <property type="evidence" value="ECO:0007669"/>
    <property type="project" value="InterPro"/>
</dbReference>
<keyword evidence="6" id="KW-0175">Coiled coil</keyword>
<dbReference type="PANTHER" id="PTHR30008">
    <property type="entry name" value="EXODEOXYRIBONUCLEASE 7 LARGE SUBUNIT"/>
    <property type="match status" value="1"/>
</dbReference>
<evidence type="ECO:0000256" key="2">
    <source>
        <dbReference type="ARBA" id="ARBA00022722"/>
    </source>
</evidence>
<dbReference type="GO" id="GO:0006308">
    <property type="term" value="P:DNA catabolic process"/>
    <property type="evidence" value="ECO:0007669"/>
    <property type="project" value="UniProtKB-UniRule"/>
</dbReference>
<dbReference type="GO" id="GO:0008855">
    <property type="term" value="F:exodeoxyribonuclease VII activity"/>
    <property type="evidence" value="ECO:0007669"/>
    <property type="project" value="UniProtKB-UniRule"/>
</dbReference>
<keyword evidence="2" id="KW-0540">Nuclease</keyword>
<dbReference type="Pfam" id="PF02601">
    <property type="entry name" value="Exonuc_VII_L"/>
    <property type="match status" value="1"/>
</dbReference>
<dbReference type="InterPro" id="IPR043764">
    <property type="entry name" value="DUF5710"/>
</dbReference>
<keyword evidence="1" id="KW-0963">Cytoplasm</keyword>
<feature type="coiled-coil region" evidence="6">
    <location>
        <begin position="360"/>
        <end position="409"/>
    </location>
</feature>
<dbReference type="NCBIfam" id="TIGR00237">
    <property type="entry name" value="xseA"/>
    <property type="match status" value="1"/>
</dbReference>